<evidence type="ECO:0000313" key="2">
    <source>
        <dbReference type="EMBL" id="GFS93493.1"/>
    </source>
</evidence>
<dbReference type="OrthoDB" id="2423964at2759"/>
<dbReference type="InterPro" id="IPR050058">
    <property type="entry name" value="Ala-tRNA_ligase"/>
</dbReference>
<dbReference type="PANTHER" id="PTHR11777">
    <property type="entry name" value="ALANYL-TRNA SYNTHETASE"/>
    <property type="match status" value="1"/>
</dbReference>
<organism evidence="2 3">
    <name type="scientific">Nephila pilipes</name>
    <name type="common">Giant wood spider</name>
    <name type="synonym">Nephila maculata</name>
    <dbReference type="NCBI Taxonomy" id="299642"/>
    <lineage>
        <taxon>Eukaryota</taxon>
        <taxon>Metazoa</taxon>
        <taxon>Ecdysozoa</taxon>
        <taxon>Arthropoda</taxon>
        <taxon>Chelicerata</taxon>
        <taxon>Arachnida</taxon>
        <taxon>Araneae</taxon>
        <taxon>Araneomorphae</taxon>
        <taxon>Entelegynae</taxon>
        <taxon>Araneoidea</taxon>
        <taxon>Nephilidae</taxon>
        <taxon>Nephila</taxon>
    </lineage>
</organism>
<gene>
    <name evidence="2" type="primary">SYAC</name>
    <name evidence="2" type="ORF">NPIL_219811</name>
</gene>
<evidence type="ECO:0000259" key="1">
    <source>
        <dbReference type="Pfam" id="PF01411"/>
    </source>
</evidence>
<dbReference type="InterPro" id="IPR018162">
    <property type="entry name" value="Ala-tRNA-ligase_IIc_anticod-bd"/>
</dbReference>
<dbReference type="GO" id="GO:0005739">
    <property type="term" value="C:mitochondrion"/>
    <property type="evidence" value="ECO:0007669"/>
    <property type="project" value="TreeGrafter"/>
</dbReference>
<keyword evidence="3" id="KW-1185">Reference proteome</keyword>
<name>A0A8X6TBU7_NEPPI</name>
<protein>
    <submittedName>
        <fullName evidence="2">Alanine--tRNA ligase, cytoplasmic</fullName>
    </submittedName>
</protein>
<reference evidence="2" key="1">
    <citation type="submission" date="2020-08" db="EMBL/GenBank/DDBJ databases">
        <title>Multicomponent nature underlies the extraordinary mechanical properties of spider dragline silk.</title>
        <authorList>
            <person name="Kono N."/>
            <person name="Nakamura H."/>
            <person name="Mori M."/>
            <person name="Yoshida Y."/>
            <person name="Ohtoshi R."/>
            <person name="Malay A.D."/>
            <person name="Moran D.A.P."/>
            <person name="Tomita M."/>
            <person name="Numata K."/>
            <person name="Arakawa K."/>
        </authorList>
    </citation>
    <scope>NUCLEOTIDE SEQUENCE</scope>
</reference>
<comment type="caution">
    <text evidence="2">The sequence shown here is derived from an EMBL/GenBank/DDBJ whole genome shotgun (WGS) entry which is preliminary data.</text>
</comment>
<dbReference type="EMBL" id="BMAW01053914">
    <property type="protein sequence ID" value="GFS93493.1"/>
    <property type="molecule type" value="Genomic_DNA"/>
</dbReference>
<keyword evidence="2" id="KW-0436">Ligase</keyword>
<sequence>YVLRRILRRAVRYSSEKLGAKPGVFASLVPVVISILGDIFPELTKDPQTVST</sequence>
<dbReference type="Proteomes" id="UP000887013">
    <property type="component" value="Unassembled WGS sequence"/>
</dbReference>
<dbReference type="AlphaFoldDB" id="A0A8X6TBU7"/>
<evidence type="ECO:0000313" key="3">
    <source>
        <dbReference type="Proteomes" id="UP000887013"/>
    </source>
</evidence>
<accession>A0A8X6TBU7</accession>
<dbReference type="GO" id="GO:0005524">
    <property type="term" value="F:ATP binding"/>
    <property type="evidence" value="ECO:0007669"/>
    <property type="project" value="InterPro"/>
</dbReference>
<dbReference type="PANTHER" id="PTHR11777:SF9">
    <property type="entry name" value="ALANINE--TRNA LIGASE, CYTOPLASMIC"/>
    <property type="match status" value="1"/>
</dbReference>
<dbReference type="GO" id="GO:0002161">
    <property type="term" value="F:aminoacyl-tRNA deacylase activity"/>
    <property type="evidence" value="ECO:0007669"/>
    <property type="project" value="TreeGrafter"/>
</dbReference>
<feature type="non-terminal residue" evidence="2">
    <location>
        <position position="1"/>
    </location>
</feature>
<dbReference type="GO" id="GO:0006419">
    <property type="term" value="P:alanyl-tRNA aminoacylation"/>
    <property type="evidence" value="ECO:0007669"/>
    <property type="project" value="InterPro"/>
</dbReference>
<dbReference type="SUPFAM" id="SSF101353">
    <property type="entry name" value="Putative anticodon-binding domain of alanyl-tRNA synthetase (AlaRS)"/>
    <property type="match status" value="1"/>
</dbReference>
<proteinExistence type="predicted"/>
<feature type="domain" description="Alanyl-tRNA synthetase class IIc N-terminal" evidence="1">
    <location>
        <begin position="1"/>
        <end position="51"/>
    </location>
</feature>
<dbReference type="GO" id="GO:0004813">
    <property type="term" value="F:alanine-tRNA ligase activity"/>
    <property type="evidence" value="ECO:0007669"/>
    <property type="project" value="InterPro"/>
</dbReference>
<dbReference type="Pfam" id="PF01411">
    <property type="entry name" value="tRNA-synt_2c"/>
    <property type="match status" value="1"/>
</dbReference>
<dbReference type="InterPro" id="IPR018164">
    <property type="entry name" value="Ala-tRNA-synth_IIc_N"/>
</dbReference>